<evidence type="ECO:0000256" key="1">
    <source>
        <dbReference type="ARBA" id="ARBA00022679"/>
    </source>
</evidence>
<dbReference type="EC" id="2.3.1.30" evidence="5"/>
<protein>
    <submittedName>
        <fullName evidence="5">Serine acetyltransferase</fullName>
        <ecNumber evidence="5">2.3.1.30</ecNumber>
    </submittedName>
</protein>
<feature type="compositionally biased region" description="Basic and acidic residues" evidence="4">
    <location>
        <begin position="18"/>
        <end position="38"/>
    </location>
</feature>
<keyword evidence="1 5" id="KW-0808">Transferase</keyword>
<evidence type="ECO:0000256" key="2">
    <source>
        <dbReference type="ARBA" id="ARBA00022737"/>
    </source>
</evidence>
<dbReference type="CDD" id="cd03354">
    <property type="entry name" value="LbH_SAT"/>
    <property type="match status" value="1"/>
</dbReference>
<feature type="region of interest" description="Disordered" evidence="4">
    <location>
        <begin position="1"/>
        <end position="38"/>
    </location>
</feature>
<dbReference type="Proteomes" id="UP000317835">
    <property type="component" value="Chromosome"/>
</dbReference>
<evidence type="ECO:0000256" key="4">
    <source>
        <dbReference type="SAM" id="MobiDB-lite"/>
    </source>
</evidence>
<keyword evidence="2" id="KW-0677">Repeat</keyword>
<dbReference type="InterPro" id="IPR011004">
    <property type="entry name" value="Trimer_LpxA-like_sf"/>
</dbReference>
<dbReference type="AlphaFoldDB" id="A0A518HDP0"/>
<sequence length="223" mass="24114">MTTTGSHPSPPALAPAEADPRAPGDDHLPPLPRGDRDLNPPGMSLWALWREDFETHERRWLEQGFWAVALHRFGNWRMGIRAKILRAPMTLIYSVLFKFVECAAGITLPYTVGLGRRVRIWHHGGMILHARSIGDDVHIRHNTTFGVSRRGVNRAIPTIGNRVDIGCGACVLGAVRVGDDAVIGANAVVLRDVPPGALAVGVPARVVRRGAPGDPAPPDVEAP</sequence>
<proteinExistence type="predicted"/>
<dbReference type="InterPro" id="IPR045304">
    <property type="entry name" value="LbH_SAT"/>
</dbReference>
<dbReference type="Gene3D" id="2.160.10.10">
    <property type="entry name" value="Hexapeptide repeat proteins"/>
    <property type="match status" value="1"/>
</dbReference>
<accession>A0A518HDP0</accession>
<keyword evidence="6" id="KW-1185">Reference proteome</keyword>
<keyword evidence="3 5" id="KW-0012">Acyltransferase</keyword>
<dbReference type="KEGG" id="tpla:ElP_69350"/>
<evidence type="ECO:0000313" key="5">
    <source>
        <dbReference type="EMBL" id="QDV38974.1"/>
    </source>
</evidence>
<dbReference type="GO" id="GO:0009001">
    <property type="term" value="F:serine O-acetyltransferase activity"/>
    <property type="evidence" value="ECO:0007669"/>
    <property type="project" value="UniProtKB-EC"/>
</dbReference>
<name>A0A518HDP0_9BACT</name>
<gene>
    <name evidence="5" type="primary">cysE_2</name>
    <name evidence="5" type="ORF">ElP_69350</name>
</gene>
<evidence type="ECO:0000313" key="6">
    <source>
        <dbReference type="Proteomes" id="UP000317835"/>
    </source>
</evidence>
<dbReference type="RefSeq" id="WP_315852656.1">
    <property type="nucleotide sequence ID" value="NZ_CP036426.1"/>
</dbReference>
<evidence type="ECO:0000256" key="3">
    <source>
        <dbReference type="ARBA" id="ARBA00023315"/>
    </source>
</evidence>
<dbReference type="InterPro" id="IPR018357">
    <property type="entry name" value="Hexapep_transf_CS"/>
</dbReference>
<dbReference type="PROSITE" id="PS00101">
    <property type="entry name" value="HEXAPEP_TRANSFERASES"/>
    <property type="match status" value="1"/>
</dbReference>
<dbReference type="PANTHER" id="PTHR42811">
    <property type="entry name" value="SERINE ACETYLTRANSFERASE"/>
    <property type="match status" value="1"/>
</dbReference>
<reference evidence="5 6" key="1">
    <citation type="submission" date="2019-02" db="EMBL/GenBank/DDBJ databases">
        <title>Deep-cultivation of Planctomycetes and their phenomic and genomic characterization uncovers novel biology.</title>
        <authorList>
            <person name="Wiegand S."/>
            <person name="Jogler M."/>
            <person name="Boedeker C."/>
            <person name="Pinto D."/>
            <person name="Vollmers J."/>
            <person name="Rivas-Marin E."/>
            <person name="Kohn T."/>
            <person name="Peeters S.H."/>
            <person name="Heuer A."/>
            <person name="Rast P."/>
            <person name="Oberbeckmann S."/>
            <person name="Bunk B."/>
            <person name="Jeske O."/>
            <person name="Meyerdierks A."/>
            <person name="Storesund J.E."/>
            <person name="Kallscheuer N."/>
            <person name="Luecker S."/>
            <person name="Lage O.M."/>
            <person name="Pohl T."/>
            <person name="Merkel B.J."/>
            <person name="Hornburger P."/>
            <person name="Mueller R.-W."/>
            <person name="Bruemmer F."/>
            <person name="Labrenz M."/>
            <person name="Spormann A.M."/>
            <person name="Op den Camp H."/>
            <person name="Overmann J."/>
            <person name="Amann R."/>
            <person name="Jetten M.S.M."/>
            <person name="Mascher T."/>
            <person name="Medema M.H."/>
            <person name="Devos D.P."/>
            <person name="Kaster A.-K."/>
            <person name="Ovreas L."/>
            <person name="Rohde M."/>
            <person name="Galperin M.Y."/>
            <person name="Jogler C."/>
        </authorList>
    </citation>
    <scope>NUCLEOTIDE SEQUENCE [LARGE SCALE GENOMIC DNA]</scope>
    <source>
        <strain evidence="5 6">ElP</strain>
    </source>
</reference>
<dbReference type="SUPFAM" id="SSF51161">
    <property type="entry name" value="Trimeric LpxA-like enzymes"/>
    <property type="match status" value="1"/>
</dbReference>
<dbReference type="EMBL" id="CP036426">
    <property type="protein sequence ID" value="QDV38974.1"/>
    <property type="molecule type" value="Genomic_DNA"/>
</dbReference>
<organism evidence="5 6">
    <name type="scientific">Tautonia plasticadhaerens</name>
    <dbReference type="NCBI Taxonomy" id="2527974"/>
    <lineage>
        <taxon>Bacteria</taxon>
        <taxon>Pseudomonadati</taxon>
        <taxon>Planctomycetota</taxon>
        <taxon>Planctomycetia</taxon>
        <taxon>Isosphaerales</taxon>
        <taxon>Isosphaeraceae</taxon>
        <taxon>Tautonia</taxon>
    </lineage>
</organism>